<feature type="region of interest" description="Disordered" evidence="1">
    <location>
        <begin position="1"/>
        <end position="28"/>
    </location>
</feature>
<comment type="caution">
    <text evidence="2">The sequence shown here is derived from an EMBL/GenBank/DDBJ whole genome shotgun (WGS) entry which is preliminary data.</text>
</comment>
<accession>A0A0W1AER9</accession>
<feature type="region of interest" description="Disordered" evidence="1">
    <location>
        <begin position="120"/>
        <end position="221"/>
    </location>
</feature>
<feature type="compositionally biased region" description="Basic and acidic residues" evidence="1">
    <location>
        <begin position="61"/>
        <end position="80"/>
    </location>
</feature>
<dbReference type="RefSeq" id="WP_058493151.1">
    <property type="nucleotide sequence ID" value="NZ_CBCRUR010000001.1"/>
</dbReference>
<dbReference type="AlphaFoldDB" id="A0A0W1AER9"/>
<keyword evidence="3" id="KW-1185">Reference proteome</keyword>
<feature type="compositionally biased region" description="Polar residues" evidence="1">
    <location>
        <begin position="185"/>
        <end position="206"/>
    </location>
</feature>
<reference evidence="2 3" key="1">
    <citation type="submission" date="2015-11" db="EMBL/GenBank/DDBJ databases">
        <title>Genomic analysis of 38 Legionella species identifies large and diverse effector repertoires.</title>
        <authorList>
            <person name="Burstein D."/>
            <person name="Amaro F."/>
            <person name="Zusman T."/>
            <person name="Lifshitz Z."/>
            <person name="Cohen O."/>
            <person name="Gilbert J.A."/>
            <person name="Pupko T."/>
            <person name="Shuman H.A."/>
            <person name="Segal G."/>
        </authorList>
    </citation>
    <scope>NUCLEOTIDE SEQUENCE [LARGE SCALE GENOMIC DNA]</scope>
    <source>
        <strain evidence="2 3">ATCC 49508</strain>
    </source>
</reference>
<feature type="region of interest" description="Disordered" evidence="1">
    <location>
        <begin position="49"/>
        <end position="82"/>
    </location>
</feature>
<evidence type="ECO:0000313" key="3">
    <source>
        <dbReference type="Proteomes" id="UP000054662"/>
    </source>
</evidence>
<proteinExistence type="predicted"/>
<name>A0A0W1AER9_9GAMM</name>
<feature type="compositionally biased region" description="Basic and acidic residues" evidence="1">
    <location>
        <begin position="171"/>
        <end position="184"/>
    </location>
</feature>
<dbReference type="OrthoDB" id="10018895at2"/>
<protein>
    <submittedName>
        <fullName evidence="2">Uncharacterized protein</fullName>
    </submittedName>
</protein>
<feature type="compositionally biased region" description="Polar residues" evidence="1">
    <location>
        <begin position="1"/>
        <end position="12"/>
    </location>
</feature>
<sequence>MAEEISQNAESNPTPSPEPGSSGPGFLNKAADLAKKGVAMASKAKEGISKLAQASPDQFAENEKKRKQIEEEQQSSKDENPLIQLYNELLKSIFELNGAIFDPVRNIAGNLAQKGVDKIKSALSSDEEPENQESQVKNSEDNASLKQNADAKTSNQVKAEVSPGFSGKMEPVPDTKKSPEDSLKESNTASYDTKTQSKPPQPSGTDANIDYDNGMNNAMKG</sequence>
<gene>
    <name evidence="2" type="ORF">Lwor_1347</name>
</gene>
<dbReference type="EMBL" id="LNZC01000012">
    <property type="protein sequence ID" value="KTD79833.1"/>
    <property type="molecule type" value="Genomic_DNA"/>
</dbReference>
<organism evidence="2 3">
    <name type="scientific">Legionella worsleiensis</name>
    <dbReference type="NCBI Taxonomy" id="45076"/>
    <lineage>
        <taxon>Bacteria</taxon>
        <taxon>Pseudomonadati</taxon>
        <taxon>Pseudomonadota</taxon>
        <taxon>Gammaproteobacteria</taxon>
        <taxon>Legionellales</taxon>
        <taxon>Legionellaceae</taxon>
        <taxon>Legionella</taxon>
    </lineage>
</organism>
<feature type="compositionally biased region" description="Polar residues" evidence="1">
    <location>
        <begin position="132"/>
        <end position="157"/>
    </location>
</feature>
<dbReference type="PATRIC" id="fig|45076.6.peg.1467"/>
<evidence type="ECO:0000313" key="2">
    <source>
        <dbReference type="EMBL" id="KTD79833.1"/>
    </source>
</evidence>
<dbReference type="Proteomes" id="UP000054662">
    <property type="component" value="Unassembled WGS sequence"/>
</dbReference>
<evidence type="ECO:0000256" key="1">
    <source>
        <dbReference type="SAM" id="MobiDB-lite"/>
    </source>
</evidence>